<comment type="function">
    <text evidence="4">Functions in the N-end rule pathway of protein degradation where it conjugates Leu from its aminoacyl-tRNA to the N-termini of proteins containing an N-terminal aspartate or glutamate.</text>
</comment>
<dbReference type="Proteomes" id="UP000776983">
    <property type="component" value="Unassembled WGS sequence"/>
</dbReference>
<dbReference type="InterPro" id="IPR030700">
    <property type="entry name" value="N-end_Aminoacyl_Trfase"/>
</dbReference>
<dbReference type="InterPro" id="IPR007472">
    <property type="entry name" value="N-end_Aminoacyl_Trfase_C"/>
</dbReference>
<dbReference type="InterPro" id="IPR007471">
    <property type="entry name" value="N-end_Aminoacyl_Trfase_N"/>
</dbReference>
<keyword evidence="2 4" id="KW-0808">Transferase</keyword>
<dbReference type="NCBIfam" id="NF002346">
    <property type="entry name" value="PRK01305.2-3"/>
    <property type="match status" value="1"/>
</dbReference>
<dbReference type="RefSeq" id="WP_226952410.1">
    <property type="nucleotide sequence ID" value="NZ_JACDXW010000001.1"/>
</dbReference>
<dbReference type="HAMAP" id="MF_00689">
    <property type="entry name" value="Bpt"/>
    <property type="match status" value="1"/>
</dbReference>
<dbReference type="SUPFAM" id="SSF55729">
    <property type="entry name" value="Acyl-CoA N-acyltransferases (Nat)"/>
    <property type="match status" value="1"/>
</dbReference>
<keyword evidence="3 4" id="KW-0012">Acyltransferase</keyword>
<dbReference type="Pfam" id="PF04377">
    <property type="entry name" value="ATE_C"/>
    <property type="match status" value="1"/>
</dbReference>
<dbReference type="Pfam" id="PF04376">
    <property type="entry name" value="ATE_N"/>
    <property type="match status" value="1"/>
</dbReference>
<comment type="caution">
    <text evidence="7">The sequence shown here is derived from an EMBL/GenBank/DDBJ whole genome shotgun (WGS) entry which is preliminary data.</text>
</comment>
<comment type="catalytic activity">
    <reaction evidence="4">
        <text>N-terminal L-glutamyl-[protein] + L-leucyl-tRNA(Leu) = N-terminal L-leucyl-L-glutamyl-[protein] + tRNA(Leu) + H(+)</text>
        <dbReference type="Rhea" id="RHEA:50412"/>
        <dbReference type="Rhea" id="RHEA-COMP:9613"/>
        <dbReference type="Rhea" id="RHEA-COMP:9622"/>
        <dbReference type="Rhea" id="RHEA-COMP:12664"/>
        <dbReference type="Rhea" id="RHEA-COMP:12668"/>
        <dbReference type="ChEBI" id="CHEBI:15378"/>
        <dbReference type="ChEBI" id="CHEBI:64721"/>
        <dbReference type="ChEBI" id="CHEBI:78442"/>
        <dbReference type="ChEBI" id="CHEBI:78494"/>
        <dbReference type="ChEBI" id="CHEBI:133041"/>
        <dbReference type="EC" id="2.3.2.29"/>
    </reaction>
</comment>
<dbReference type="EC" id="2.3.2.29" evidence="4"/>
<dbReference type="InterPro" id="IPR017138">
    <property type="entry name" value="Asp_Glu_LeuTrfase"/>
</dbReference>
<dbReference type="InterPro" id="IPR016181">
    <property type="entry name" value="Acyl_CoA_acyltransferase"/>
</dbReference>
<gene>
    <name evidence="4" type="primary">bpt</name>
    <name evidence="7" type="ORF">H0484_00205</name>
</gene>
<evidence type="ECO:0000313" key="8">
    <source>
        <dbReference type="Proteomes" id="UP000776983"/>
    </source>
</evidence>
<comment type="subcellular location">
    <subcellularLocation>
        <location evidence="4">Cytoplasm</location>
    </subcellularLocation>
</comment>
<name>A0ABS8C962_9BURK</name>
<dbReference type="GO" id="GO:0004057">
    <property type="term" value="F:arginyl-tRNA--protein transferase activity"/>
    <property type="evidence" value="ECO:0007669"/>
    <property type="project" value="UniProtKB-EC"/>
</dbReference>
<dbReference type="PANTHER" id="PTHR21367">
    <property type="entry name" value="ARGININE-TRNA-PROTEIN TRANSFERASE 1"/>
    <property type="match status" value="1"/>
</dbReference>
<dbReference type="PIRSF" id="PIRSF037208">
    <property type="entry name" value="ATE_pro_prd"/>
    <property type="match status" value="1"/>
</dbReference>
<evidence type="ECO:0000256" key="3">
    <source>
        <dbReference type="ARBA" id="ARBA00023315"/>
    </source>
</evidence>
<accession>A0ABS8C962</accession>
<proteinExistence type="inferred from homology"/>
<keyword evidence="1 4" id="KW-0963">Cytoplasm</keyword>
<evidence type="ECO:0000256" key="2">
    <source>
        <dbReference type="ARBA" id="ARBA00022679"/>
    </source>
</evidence>
<organism evidence="7 8">
    <name type="scientific">Mesopusillimonas faecipullorum</name>
    <dbReference type="NCBI Taxonomy" id="2755040"/>
    <lineage>
        <taxon>Bacteria</taxon>
        <taxon>Pseudomonadati</taxon>
        <taxon>Pseudomonadota</taxon>
        <taxon>Betaproteobacteria</taxon>
        <taxon>Burkholderiales</taxon>
        <taxon>Alcaligenaceae</taxon>
        <taxon>Mesopusillimonas</taxon>
    </lineage>
</organism>
<evidence type="ECO:0000256" key="4">
    <source>
        <dbReference type="HAMAP-Rule" id="MF_00689"/>
    </source>
</evidence>
<evidence type="ECO:0000259" key="6">
    <source>
        <dbReference type="Pfam" id="PF04377"/>
    </source>
</evidence>
<keyword evidence="8" id="KW-1185">Reference proteome</keyword>
<protein>
    <recommendedName>
        <fullName evidence="4">Aspartate/glutamate leucyltransferase</fullName>
        <ecNumber evidence="4">2.3.2.29</ecNumber>
    </recommendedName>
</protein>
<dbReference type="PANTHER" id="PTHR21367:SF1">
    <property type="entry name" value="ARGINYL-TRNA--PROTEIN TRANSFERASE 1"/>
    <property type="match status" value="1"/>
</dbReference>
<dbReference type="EMBL" id="JACDXW010000001">
    <property type="protein sequence ID" value="MCB5362184.1"/>
    <property type="molecule type" value="Genomic_DNA"/>
</dbReference>
<evidence type="ECO:0000313" key="7">
    <source>
        <dbReference type="EMBL" id="MCB5362184.1"/>
    </source>
</evidence>
<evidence type="ECO:0000256" key="1">
    <source>
        <dbReference type="ARBA" id="ARBA00022490"/>
    </source>
</evidence>
<evidence type="ECO:0000259" key="5">
    <source>
        <dbReference type="Pfam" id="PF04376"/>
    </source>
</evidence>
<comment type="similarity">
    <text evidence="4">Belongs to the R-transferase family. Bpt subfamily.</text>
</comment>
<feature type="domain" description="N-end rule aminoacyl transferase C-terminal" evidence="6">
    <location>
        <begin position="111"/>
        <end position="232"/>
    </location>
</feature>
<reference evidence="7 8" key="1">
    <citation type="submission" date="2020-07" db="EMBL/GenBank/DDBJ databases">
        <title>Pusillimonas sp. nov., isolated from poultry manure in Taiwan.</title>
        <authorList>
            <person name="Lin S.-Y."/>
            <person name="Tang Y.-S."/>
            <person name="Young C.-C."/>
        </authorList>
    </citation>
    <scope>NUCLEOTIDE SEQUENCE [LARGE SCALE GENOMIC DNA]</scope>
    <source>
        <strain evidence="7 8">CC-YST705</strain>
    </source>
</reference>
<comment type="catalytic activity">
    <reaction evidence="4">
        <text>N-terminal L-aspartyl-[protein] + L-leucyl-tRNA(Leu) = N-terminal L-leucyl-L-aspartyl-[protein] + tRNA(Leu) + H(+)</text>
        <dbReference type="Rhea" id="RHEA:50420"/>
        <dbReference type="Rhea" id="RHEA-COMP:9613"/>
        <dbReference type="Rhea" id="RHEA-COMP:9622"/>
        <dbReference type="Rhea" id="RHEA-COMP:12669"/>
        <dbReference type="Rhea" id="RHEA-COMP:12674"/>
        <dbReference type="ChEBI" id="CHEBI:15378"/>
        <dbReference type="ChEBI" id="CHEBI:64720"/>
        <dbReference type="ChEBI" id="CHEBI:78442"/>
        <dbReference type="ChEBI" id="CHEBI:78494"/>
        <dbReference type="ChEBI" id="CHEBI:133042"/>
        <dbReference type="EC" id="2.3.2.29"/>
    </reaction>
</comment>
<sequence length="240" mass="27753">MSHLNDPTLSTLQFYATATYPCSYLADQEARSQVAAPTHLIDNTVYSRLIEQGFRRSGLFTYRPHCDNCQACLPIRVDARRFAANRTQKRVWRRHAPQLHAQHAPLRFEPEHFALYRQYIRSRHTGAGMDDDDESQYSQFLLTSRVHTNLIEFRDDEGVLRMVSIIDVLSTGLSAVYTFFDPNAPGSLGVFGILWQLDRCRVMGLPWLYLGYWIEESRKMAYKSQYTPHQVLRNGAWASS</sequence>
<feature type="domain" description="N-end aminoacyl transferase N-terminal" evidence="5">
    <location>
        <begin position="20"/>
        <end position="90"/>
    </location>
</feature>
<dbReference type="NCBIfam" id="NF002341">
    <property type="entry name" value="PRK01305.1-1"/>
    <property type="match status" value="1"/>
</dbReference>
<dbReference type="NCBIfam" id="NF002342">
    <property type="entry name" value="PRK01305.1-3"/>
    <property type="match status" value="1"/>
</dbReference>